<evidence type="ECO:0000313" key="2">
    <source>
        <dbReference type="EMBL" id="PJJ83950.1"/>
    </source>
</evidence>
<dbReference type="Pfam" id="PF11297">
    <property type="entry name" value="DUF3098"/>
    <property type="match status" value="1"/>
</dbReference>
<keyword evidence="1" id="KW-0812">Transmembrane</keyword>
<name>A0A2H9VT07_9SPHI</name>
<evidence type="ECO:0000256" key="1">
    <source>
        <dbReference type="SAM" id="Phobius"/>
    </source>
</evidence>
<comment type="caution">
    <text evidence="2">The sequence shown here is derived from an EMBL/GenBank/DDBJ whole genome shotgun (WGS) entry which is preliminary data.</text>
</comment>
<sequence length="98" mass="10808">MVKGSHHSLHHSFNNSLIKNMAKSAQTIKTQKEPTGAPVKFIFERTNYMWFIISIAVVTVGFFLMAGTTDIYSTTKIVVAPVVVLAGFGIGFYAILKK</sequence>
<keyword evidence="1" id="KW-1133">Transmembrane helix</keyword>
<keyword evidence="1" id="KW-0472">Membrane</keyword>
<feature type="transmembrane region" description="Helical" evidence="1">
    <location>
        <begin position="48"/>
        <end position="66"/>
    </location>
</feature>
<dbReference type="InterPro" id="IPR021448">
    <property type="entry name" value="DUF3098"/>
</dbReference>
<evidence type="ECO:0008006" key="4">
    <source>
        <dbReference type="Google" id="ProtNLM"/>
    </source>
</evidence>
<proteinExistence type="predicted"/>
<evidence type="ECO:0000313" key="3">
    <source>
        <dbReference type="Proteomes" id="UP000242687"/>
    </source>
</evidence>
<feature type="transmembrane region" description="Helical" evidence="1">
    <location>
        <begin position="78"/>
        <end position="96"/>
    </location>
</feature>
<gene>
    <name evidence="2" type="ORF">CLV57_0946</name>
</gene>
<keyword evidence="3" id="KW-1185">Reference proteome</keyword>
<reference evidence="2 3" key="1">
    <citation type="submission" date="2017-11" db="EMBL/GenBank/DDBJ databases">
        <title>Genomic Encyclopedia of Archaeal and Bacterial Type Strains, Phase II (KMG-II): From Individual Species to Whole Genera.</title>
        <authorList>
            <person name="Goeker M."/>
        </authorList>
    </citation>
    <scope>NUCLEOTIDE SEQUENCE [LARGE SCALE GENOMIC DNA]</scope>
    <source>
        <strain evidence="2 3">DSM 28175</strain>
    </source>
</reference>
<dbReference type="Proteomes" id="UP000242687">
    <property type="component" value="Unassembled WGS sequence"/>
</dbReference>
<dbReference type="EMBL" id="PGFJ01000001">
    <property type="protein sequence ID" value="PJJ83950.1"/>
    <property type="molecule type" value="Genomic_DNA"/>
</dbReference>
<organism evidence="2 3">
    <name type="scientific">Mucilaginibacter auburnensis</name>
    <dbReference type="NCBI Taxonomy" id="1457233"/>
    <lineage>
        <taxon>Bacteria</taxon>
        <taxon>Pseudomonadati</taxon>
        <taxon>Bacteroidota</taxon>
        <taxon>Sphingobacteriia</taxon>
        <taxon>Sphingobacteriales</taxon>
        <taxon>Sphingobacteriaceae</taxon>
        <taxon>Mucilaginibacter</taxon>
    </lineage>
</organism>
<protein>
    <recommendedName>
        <fullName evidence="4">DUF3098 family protein</fullName>
    </recommendedName>
</protein>
<accession>A0A2H9VT07</accession>
<dbReference type="AlphaFoldDB" id="A0A2H9VT07"/>